<keyword evidence="2" id="KW-1185">Reference proteome</keyword>
<reference evidence="2" key="1">
    <citation type="journal article" date="2018" name="BMC Genomics">
        <title>Genomic insights into host adaptation between the wheat stripe rust pathogen (Puccinia striiformis f. sp. tritici) and the barley stripe rust pathogen (Puccinia striiformis f. sp. hordei).</title>
        <authorList>
            <person name="Xia C."/>
            <person name="Wang M."/>
            <person name="Yin C."/>
            <person name="Cornejo O.E."/>
            <person name="Hulbert S.H."/>
            <person name="Chen X."/>
        </authorList>
    </citation>
    <scope>NUCLEOTIDE SEQUENCE [LARGE SCALE GENOMIC DNA]</scope>
    <source>
        <strain evidence="2">93-210</strain>
    </source>
</reference>
<organism evidence="1 2">
    <name type="scientific">Puccinia striiformis f. sp. tritici</name>
    <dbReference type="NCBI Taxonomy" id="168172"/>
    <lineage>
        <taxon>Eukaryota</taxon>
        <taxon>Fungi</taxon>
        <taxon>Dikarya</taxon>
        <taxon>Basidiomycota</taxon>
        <taxon>Pucciniomycotina</taxon>
        <taxon>Pucciniomycetes</taxon>
        <taxon>Pucciniales</taxon>
        <taxon>Pucciniaceae</taxon>
        <taxon>Puccinia</taxon>
    </lineage>
</organism>
<proteinExistence type="predicted"/>
<evidence type="ECO:0000313" key="2">
    <source>
        <dbReference type="Proteomes" id="UP001060170"/>
    </source>
</evidence>
<gene>
    <name evidence="1" type="ORF">MJO28_002556</name>
</gene>
<evidence type="ECO:0000313" key="1">
    <source>
        <dbReference type="EMBL" id="KAI7958765.1"/>
    </source>
</evidence>
<reference evidence="1 2" key="3">
    <citation type="journal article" date="2022" name="Microbiol. Spectr.">
        <title>Folding features and dynamics of 3D genome architecture in plant fungal pathogens.</title>
        <authorList>
            <person name="Xia C."/>
        </authorList>
    </citation>
    <scope>NUCLEOTIDE SEQUENCE [LARGE SCALE GENOMIC DNA]</scope>
    <source>
        <strain evidence="1 2">93-210</strain>
    </source>
</reference>
<comment type="caution">
    <text evidence="1">The sequence shown here is derived from an EMBL/GenBank/DDBJ whole genome shotgun (WGS) entry which is preliminary data.</text>
</comment>
<dbReference type="Proteomes" id="UP001060170">
    <property type="component" value="Chromosome 3"/>
</dbReference>
<dbReference type="EMBL" id="CM045867">
    <property type="protein sequence ID" value="KAI7958765.1"/>
    <property type="molecule type" value="Genomic_DNA"/>
</dbReference>
<name>A0ACC0EQ91_9BASI</name>
<protein>
    <submittedName>
        <fullName evidence="1">Uncharacterized protein</fullName>
    </submittedName>
</protein>
<reference evidence="2" key="2">
    <citation type="journal article" date="2018" name="Mol. Plant Microbe Interact.">
        <title>Genome sequence resources for the wheat stripe rust pathogen (Puccinia striiformis f. sp. tritici) and the barley stripe rust pathogen (Puccinia striiformis f. sp. hordei).</title>
        <authorList>
            <person name="Xia C."/>
            <person name="Wang M."/>
            <person name="Yin C."/>
            <person name="Cornejo O.E."/>
            <person name="Hulbert S.H."/>
            <person name="Chen X."/>
        </authorList>
    </citation>
    <scope>NUCLEOTIDE SEQUENCE [LARGE SCALE GENOMIC DNA]</scope>
    <source>
        <strain evidence="2">93-210</strain>
    </source>
</reference>
<accession>A0ACC0EQ91</accession>
<sequence length="141" mass="15662">MNPHFDSFPSPTRGFGQKPNPRCVNYGRGGVMFIGAGRVVPVVFWSPVSGENQHTKASIADYVLRTHSVLLPSAPIFRPLRYTYKAARKAKTEKAAPDDLSSWRSARLWRSVGTQRGNDSSKSQWQVLETVEPTRDAGNDS</sequence>